<feature type="chain" id="PRO_5039622644" evidence="1">
    <location>
        <begin position="22"/>
        <end position="91"/>
    </location>
</feature>
<keyword evidence="2" id="KW-0378">Hydrolase</keyword>
<dbReference type="InterPro" id="IPR008969">
    <property type="entry name" value="CarboxyPept-like_regulatory"/>
</dbReference>
<name>A0A9D1E1N7_9BACT</name>
<dbReference type="GO" id="GO:0004180">
    <property type="term" value="F:carboxypeptidase activity"/>
    <property type="evidence" value="ECO:0007669"/>
    <property type="project" value="UniProtKB-KW"/>
</dbReference>
<proteinExistence type="predicted"/>
<comment type="caution">
    <text evidence="2">The sequence shown here is derived from an EMBL/GenBank/DDBJ whole genome shotgun (WGS) entry which is preliminary data.</text>
</comment>
<keyword evidence="1" id="KW-0732">Signal</keyword>
<sequence>MRKITIISAILLVWGALTVRAKQSTSLAGAVYTVNIDGKKEPVAFATVYWAGSGLYADCDDEGRFTIGRMDDGNGQLVAAALGYVYHEPGS</sequence>
<organism evidence="2 3">
    <name type="scientific">Candidatus Coprenecus avistercoris</name>
    <dbReference type="NCBI Taxonomy" id="2840730"/>
    <lineage>
        <taxon>Bacteria</taxon>
        <taxon>Pseudomonadati</taxon>
        <taxon>Bacteroidota</taxon>
        <taxon>Bacteroidia</taxon>
        <taxon>Bacteroidales</taxon>
        <taxon>Rikenellaceae</taxon>
        <taxon>Rikenellaceae incertae sedis</taxon>
        <taxon>Candidatus Coprenecus</taxon>
    </lineage>
</organism>
<dbReference type="AlphaFoldDB" id="A0A9D1E1N7"/>
<reference evidence="2" key="2">
    <citation type="journal article" date="2021" name="PeerJ">
        <title>Extensive microbial diversity within the chicken gut microbiome revealed by metagenomics and culture.</title>
        <authorList>
            <person name="Gilroy R."/>
            <person name="Ravi A."/>
            <person name="Getino M."/>
            <person name="Pursley I."/>
            <person name="Horton D.L."/>
            <person name="Alikhan N.F."/>
            <person name="Baker D."/>
            <person name="Gharbi K."/>
            <person name="Hall N."/>
            <person name="Watson M."/>
            <person name="Adriaenssens E.M."/>
            <person name="Foster-Nyarko E."/>
            <person name="Jarju S."/>
            <person name="Secka A."/>
            <person name="Antonio M."/>
            <person name="Oren A."/>
            <person name="Chaudhuri R.R."/>
            <person name="La Ragione R."/>
            <person name="Hildebrand F."/>
            <person name="Pallen M.J."/>
        </authorList>
    </citation>
    <scope>NUCLEOTIDE SEQUENCE</scope>
    <source>
        <strain evidence="2">ChiHjej13B12-12457</strain>
    </source>
</reference>
<dbReference type="Proteomes" id="UP000886744">
    <property type="component" value="Unassembled WGS sequence"/>
</dbReference>
<evidence type="ECO:0000313" key="3">
    <source>
        <dbReference type="Proteomes" id="UP000886744"/>
    </source>
</evidence>
<gene>
    <name evidence="2" type="ORF">IAC94_06120</name>
</gene>
<protein>
    <submittedName>
        <fullName evidence="2">Carboxypeptidase-like regulatory domain-containing protein</fullName>
    </submittedName>
</protein>
<dbReference type="EMBL" id="DVHI01000074">
    <property type="protein sequence ID" value="HIR63080.1"/>
    <property type="molecule type" value="Genomic_DNA"/>
</dbReference>
<accession>A0A9D1E1N7</accession>
<evidence type="ECO:0000313" key="2">
    <source>
        <dbReference type="EMBL" id="HIR63080.1"/>
    </source>
</evidence>
<evidence type="ECO:0000256" key="1">
    <source>
        <dbReference type="SAM" id="SignalP"/>
    </source>
</evidence>
<dbReference type="SUPFAM" id="SSF49464">
    <property type="entry name" value="Carboxypeptidase regulatory domain-like"/>
    <property type="match status" value="1"/>
</dbReference>
<keyword evidence="2" id="KW-0121">Carboxypeptidase</keyword>
<keyword evidence="2" id="KW-0645">Protease</keyword>
<feature type="signal peptide" evidence="1">
    <location>
        <begin position="1"/>
        <end position="21"/>
    </location>
</feature>
<reference evidence="2" key="1">
    <citation type="submission" date="2020-10" db="EMBL/GenBank/DDBJ databases">
        <authorList>
            <person name="Gilroy R."/>
        </authorList>
    </citation>
    <scope>NUCLEOTIDE SEQUENCE</scope>
    <source>
        <strain evidence="2">ChiHjej13B12-12457</strain>
    </source>
</reference>